<dbReference type="AlphaFoldDB" id="A0A7S4SXJ3"/>
<gene>
    <name evidence="3" type="ORF">AMON00008_LOCUS57322</name>
</gene>
<feature type="compositionally biased region" description="Basic and acidic residues" evidence="1">
    <location>
        <begin position="66"/>
        <end position="78"/>
    </location>
</feature>
<keyword evidence="2" id="KW-1133">Transmembrane helix</keyword>
<sequence>MSGSAPSDEEVLKAKKEMELHEWAAKSLAAQNSPTPARVGGQEPGLQELARCGGGRDAGQGCAEPPDLRGARRDEGEGRGASLSLRWRTRCGWGTPMMSTAIDLKPWASVVHVCLPAVPAAGGCLLLALFLARNRVRSARG</sequence>
<name>A0A7S4SXJ3_9DINO</name>
<feature type="region of interest" description="Disordered" evidence="1">
    <location>
        <begin position="29"/>
        <end position="80"/>
    </location>
</feature>
<accession>A0A7S4SXJ3</accession>
<evidence type="ECO:0000256" key="1">
    <source>
        <dbReference type="SAM" id="MobiDB-lite"/>
    </source>
</evidence>
<reference evidence="3" key="1">
    <citation type="submission" date="2021-01" db="EMBL/GenBank/DDBJ databases">
        <authorList>
            <person name="Corre E."/>
            <person name="Pelletier E."/>
            <person name="Niang G."/>
            <person name="Scheremetjew M."/>
            <person name="Finn R."/>
            <person name="Kale V."/>
            <person name="Holt S."/>
            <person name="Cochrane G."/>
            <person name="Meng A."/>
            <person name="Brown T."/>
            <person name="Cohen L."/>
        </authorList>
    </citation>
    <scope>NUCLEOTIDE SEQUENCE</scope>
    <source>
        <strain evidence="3">CCMP3105</strain>
    </source>
</reference>
<evidence type="ECO:0000313" key="3">
    <source>
        <dbReference type="EMBL" id="CAE4657179.1"/>
    </source>
</evidence>
<organism evidence="3">
    <name type="scientific">Alexandrium monilatum</name>
    <dbReference type="NCBI Taxonomy" id="311494"/>
    <lineage>
        <taxon>Eukaryota</taxon>
        <taxon>Sar</taxon>
        <taxon>Alveolata</taxon>
        <taxon>Dinophyceae</taxon>
        <taxon>Gonyaulacales</taxon>
        <taxon>Pyrocystaceae</taxon>
        <taxon>Alexandrium</taxon>
    </lineage>
</organism>
<feature type="transmembrane region" description="Helical" evidence="2">
    <location>
        <begin position="107"/>
        <end position="132"/>
    </location>
</feature>
<proteinExistence type="predicted"/>
<dbReference type="EMBL" id="HBNR01080274">
    <property type="protein sequence ID" value="CAE4657179.1"/>
    <property type="molecule type" value="Transcribed_RNA"/>
</dbReference>
<evidence type="ECO:0000256" key="2">
    <source>
        <dbReference type="SAM" id="Phobius"/>
    </source>
</evidence>
<keyword evidence="2" id="KW-0812">Transmembrane</keyword>
<keyword evidence="2" id="KW-0472">Membrane</keyword>
<protein>
    <submittedName>
        <fullName evidence="3">Uncharacterized protein</fullName>
    </submittedName>
</protein>